<dbReference type="Pfam" id="PF01987">
    <property type="entry name" value="AIM24"/>
    <property type="match status" value="1"/>
</dbReference>
<dbReference type="EMBL" id="SJPI01000002">
    <property type="protein sequence ID" value="TWT51286.1"/>
    <property type="molecule type" value="Genomic_DNA"/>
</dbReference>
<dbReference type="AlphaFoldDB" id="A0A5C5WKH2"/>
<dbReference type="NCBIfam" id="TIGR00266">
    <property type="entry name" value="TIGR00266 family protein"/>
    <property type="match status" value="1"/>
</dbReference>
<dbReference type="PANTHER" id="PTHR43657">
    <property type="entry name" value="TRYPTOPHAN RNA-BINDING ATTENUATOR PROTEIN-LIKE PROTEIN"/>
    <property type="match status" value="1"/>
</dbReference>
<proteinExistence type="predicted"/>
<dbReference type="SUPFAM" id="SSF51219">
    <property type="entry name" value="TRAP-like"/>
    <property type="match status" value="1"/>
</dbReference>
<dbReference type="Gene3D" id="3.60.160.10">
    <property type="entry name" value="Mitochondrial biogenesis AIM24"/>
    <property type="match status" value="1"/>
</dbReference>
<name>A0A5C5WKH2_9BACT</name>
<comment type="caution">
    <text evidence="1">The sequence shown here is derived from an EMBL/GenBank/DDBJ whole genome shotgun (WGS) entry which is preliminary data.</text>
</comment>
<reference evidence="1 2" key="1">
    <citation type="submission" date="2019-02" db="EMBL/GenBank/DDBJ databases">
        <title>Deep-cultivation of Planctomycetes and their phenomic and genomic characterization uncovers novel biology.</title>
        <authorList>
            <person name="Wiegand S."/>
            <person name="Jogler M."/>
            <person name="Boedeker C."/>
            <person name="Pinto D."/>
            <person name="Vollmers J."/>
            <person name="Rivas-Marin E."/>
            <person name="Kohn T."/>
            <person name="Peeters S.H."/>
            <person name="Heuer A."/>
            <person name="Rast P."/>
            <person name="Oberbeckmann S."/>
            <person name="Bunk B."/>
            <person name="Jeske O."/>
            <person name="Meyerdierks A."/>
            <person name="Storesund J.E."/>
            <person name="Kallscheuer N."/>
            <person name="Luecker S."/>
            <person name="Lage O.M."/>
            <person name="Pohl T."/>
            <person name="Merkel B.J."/>
            <person name="Hornburger P."/>
            <person name="Mueller R.-W."/>
            <person name="Bruemmer F."/>
            <person name="Labrenz M."/>
            <person name="Spormann A.M."/>
            <person name="Op Den Camp H."/>
            <person name="Overmann J."/>
            <person name="Amann R."/>
            <person name="Jetten M.S.M."/>
            <person name="Mascher T."/>
            <person name="Medema M.H."/>
            <person name="Devos D.P."/>
            <person name="Kaster A.-K."/>
            <person name="Ovreas L."/>
            <person name="Rohde M."/>
            <person name="Galperin M.Y."/>
            <person name="Jogler C."/>
        </authorList>
    </citation>
    <scope>NUCLEOTIDE SEQUENCE [LARGE SCALE GENOMIC DNA]</scope>
    <source>
        <strain evidence="1 2">Pla22</strain>
    </source>
</reference>
<dbReference type="InterPro" id="IPR016031">
    <property type="entry name" value="Trp_RNA-bd_attenuator-like_dom"/>
</dbReference>
<sequence length="245" mass="26340">MEFRVCHAPAFSTLEFSLSAGDFVVAQPNSMLSMTAKVGISAHAGRQESANQTSNGQRKNRHSILGGFKSWLGGESFFTAEFSAKADMQSLVLAPESYGDIVALDVSASSGYYLTHGSYLANIGPTDVHVKYGGVKGLMSRKGLFLMHATGRGESGDGFVFCQTFGAIEHRRLEANEVLFVDNRFVVAFADTVTYQLVKATDSIKDSLLSGEGLINRYTGPGDVYYQTRGKPSGGFLSTVLQAAF</sequence>
<keyword evidence="2" id="KW-1185">Reference proteome</keyword>
<dbReference type="InterPro" id="IPR036983">
    <property type="entry name" value="AIM24_sf"/>
</dbReference>
<dbReference type="OrthoDB" id="9779518at2"/>
<dbReference type="PANTHER" id="PTHR43657:SF1">
    <property type="entry name" value="ALTERED INHERITANCE OF MITOCHONDRIA PROTEIN 24, MITOCHONDRIAL"/>
    <property type="match status" value="1"/>
</dbReference>
<protein>
    <recommendedName>
        <fullName evidence="3">Mitochondrial biogenesis AIM24</fullName>
    </recommendedName>
</protein>
<gene>
    <name evidence="1" type="ORF">Pla22_40630</name>
</gene>
<dbReference type="Proteomes" id="UP000316598">
    <property type="component" value="Unassembled WGS sequence"/>
</dbReference>
<organism evidence="1 2">
    <name type="scientific">Rubripirellula amarantea</name>
    <dbReference type="NCBI Taxonomy" id="2527999"/>
    <lineage>
        <taxon>Bacteria</taxon>
        <taxon>Pseudomonadati</taxon>
        <taxon>Planctomycetota</taxon>
        <taxon>Planctomycetia</taxon>
        <taxon>Pirellulales</taxon>
        <taxon>Pirellulaceae</taxon>
        <taxon>Rubripirellula</taxon>
    </lineage>
</organism>
<dbReference type="RefSeq" id="WP_146516363.1">
    <property type="nucleotide sequence ID" value="NZ_SJPI01000002.1"/>
</dbReference>
<evidence type="ECO:0008006" key="3">
    <source>
        <dbReference type="Google" id="ProtNLM"/>
    </source>
</evidence>
<accession>A0A5C5WKH2</accession>
<evidence type="ECO:0000313" key="1">
    <source>
        <dbReference type="EMBL" id="TWT51286.1"/>
    </source>
</evidence>
<evidence type="ECO:0000313" key="2">
    <source>
        <dbReference type="Proteomes" id="UP000316598"/>
    </source>
</evidence>
<dbReference type="InterPro" id="IPR002838">
    <property type="entry name" value="AIM24"/>
</dbReference>